<organism evidence="4">
    <name type="scientific">Melampsora larici-populina (strain 98AG31 / pathotype 3-4-7)</name>
    <name type="common">Poplar leaf rust fungus</name>
    <dbReference type="NCBI Taxonomy" id="747676"/>
    <lineage>
        <taxon>Eukaryota</taxon>
        <taxon>Fungi</taxon>
        <taxon>Dikarya</taxon>
        <taxon>Basidiomycota</taxon>
        <taxon>Pucciniomycotina</taxon>
        <taxon>Pucciniomycetes</taxon>
        <taxon>Pucciniales</taxon>
        <taxon>Melampsoraceae</taxon>
        <taxon>Melampsora</taxon>
    </lineage>
</organism>
<protein>
    <submittedName>
        <fullName evidence="3">Secreted protein</fullName>
    </submittedName>
</protein>
<gene>
    <name evidence="3" type="ORF">MELLADRAFT_124463</name>
    <name evidence="2" type="ORF">MELLADRAFT_124464</name>
</gene>
<dbReference type="VEuPathDB" id="FungiDB:MELLADRAFT_124463"/>
<feature type="chain" id="PRO_5007656811" evidence="1">
    <location>
        <begin position="24"/>
        <end position="80"/>
    </location>
</feature>
<sequence>MGKTTIVFSTILLLSIFGDPISATHIKRSLNEISKVGQQNHLEINSGKYLFNEDQEMMPCAKCWHRPCACIIQDAIDTDE</sequence>
<dbReference type="AlphaFoldDB" id="F4S1I3"/>
<dbReference type="KEGG" id="mlr:MELLADRAFT_124464"/>
<name>F4S1I3_MELLP</name>
<reference evidence="4" key="1">
    <citation type="journal article" date="2011" name="Proc. Natl. Acad. Sci. U.S.A.">
        <title>Obligate biotrophy features unraveled by the genomic analysis of rust fungi.</title>
        <authorList>
            <person name="Duplessis S."/>
            <person name="Cuomo C.A."/>
            <person name="Lin Y.-C."/>
            <person name="Aerts A."/>
            <person name="Tisserant E."/>
            <person name="Veneault-Fourrey C."/>
            <person name="Joly D.L."/>
            <person name="Hacquard S."/>
            <person name="Amselem J."/>
            <person name="Cantarel B.L."/>
            <person name="Chiu R."/>
            <person name="Coutinho P.M."/>
            <person name="Feau N."/>
            <person name="Field M."/>
            <person name="Frey P."/>
            <person name="Gelhaye E."/>
            <person name="Goldberg J."/>
            <person name="Grabherr M.G."/>
            <person name="Kodira C.D."/>
            <person name="Kohler A."/>
            <person name="Kuees U."/>
            <person name="Lindquist E.A."/>
            <person name="Lucas S.M."/>
            <person name="Mago R."/>
            <person name="Mauceli E."/>
            <person name="Morin E."/>
            <person name="Murat C."/>
            <person name="Pangilinan J.L."/>
            <person name="Park R."/>
            <person name="Pearson M."/>
            <person name="Quesneville H."/>
            <person name="Rouhier N."/>
            <person name="Sakthikumar S."/>
            <person name="Salamov A.A."/>
            <person name="Schmutz J."/>
            <person name="Selles B."/>
            <person name="Shapiro H."/>
            <person name="Tanguay P."/>
            <person name="Tuskan G.A."/>
            <person name="Henrissat B."/>
            <person name="Van de Peer Y."/>
            <person name="Rouze P."/>
            <person name="Ellis J.G."/>
            <person name="Dodds P.N."/>
            <person name="Schein J.E."/>
            <person name="Zhong S."/>
            <person name="Hamelin R.C."/>
            <person name="Grigoriev I.V."/>
            <person name="Szabo L.J."/>
            <person name="Martin F."/>
        </authorList>
    </citation>
    <scope>NUCLEOTIDE SEQUENCE [LARGE SCALE GENOMIC DNA]</scope>
    <source>
        <strain evidence="4">98AG31 / pathotype 3-4-7</strain>
    </source>
</reference>
<evidence type="ECO:0000313" key="4">
    <source>
        <dbReference type="Proteomes" id="UP000001072"/>
    </source>
</evidence>
<evidence type="ECO:0000313" key="3">
    <source>
        <dbReference type="EMBL" id="EGG01500.1"/>
    </source>
</evidence>
<dbReference type="GeneID" id="18926770"/>
<dbReference type="VEuPathDB" id="FungiDB:MELLADRAFT_124464"/>
<dbReference type="RefSeq" id="XP_007415350.1">
    <property type="nucleotide sequence ID" value="XM_007415288.1"/>
</dbReference>
<dbReference type="GeneID" id="18926771"/>
<accession>F4S1I3</accession>
<evidence type="ECO:0000256" key="1">
    <source>
        <dbReference type="SAM" id="SignalP"/>
    </source>
</evidence>
<keyword evidence="1" id="KW-0732">Signal</keyword>
<dbReference type="RefSeq" id="XP_007419778.1">
    <property type="nucleotide sequence ID" value="XM_007419716.1"/>
</dbReference>
<feature type="signal peptide" evidence="1">
    <location>
        <begin position="1"/>
        <end position="23"/>
    </location>
</feature>
<dbReference type="EMBL" id="GL883138">
    <property type="protein sequence ID" value="EGG01500.1"/>
    <property type="molecule type" value="Genomic_DNA"/>
</dbReference>
<evidence type="ECO:0000313" key="2">
    <source>
        <dbReference type="EMBL" id="EGF96953.1"/>
    </source>
</evidence>
<dbReference type="Proteomes" id="UP000001072">
    <property type="component" value="Unassembled WGS sequence"/>
</dbReference>
<dbReference type="HOGENOM" id="CLU_2590251_0_0_1"/>
<dbReference type="EMBL" id="GL883459">
    <property type="protein sequence ID" value="EGF96953.1"/>
    <property type="molecule type" value="Genomic_DNA"/>
</dbReference>
<keyword evidence="4" id="KW-1185">Reference proteome</keyword>
<reference evidence="3" key="2">
    <citation type="submission" date="2011-04" db="EMBL/GenBank/DDBJ databases">
        <title>Obligate Biotrophy Features Unraveled by the Genomic Analysis of the Rust Fungi, Melampsora larici-populina and Puccinia graminis f. sp. tritici.</title>
        <authorList>
            <consortium name="US DOE Joint Genome Institute (JGI-PGF)"/>
            <person name="Duplessis S."/>
            <person name="Cuomo C."/>
            <person name="Lin Y.-C."/>
            <person name="Aerts A."/>
            <person name="Tisserant E."/>
            <person name="Veneault-Fourrey C."/>
            <person name="Joly D."/>
            <person name="Hacquard S."/>
            <person name="Amselem J."/>
            <person name="Cantarel B."/>
            <person name="Readman C."/>
            <person name="Coutinho P."/>
            <person name="Feau N."/>
            <person name="Field M."/>
            <person name="Frey P."/>
            <person name="Gelhaye E."/>
            <person name="Goldberg J."/>
            <person name="Grabherr M."/>
            <person name="Kodira C."/>
            <person name="Kohler A."/>
            <person name="Kues U."/>
            <person name="Lindquist E."/>
            <person name="Lucas S."/>
            <person name="Mago R."/>
            <person name="Mauceli E."/>
            <person name="Morin E."/>
            <person name="Murat C."/>
            <person name="Pangilinan J."/>
            <person name="Park R."/>
            <person name="Pearson M."/>
            <person name="Quesneville H."/>
            <person name="Rouhier N."/>
            <person name="Sakthikumar S."/>
            <person name="Salamov A."/>
            <person name="Schmutz J."/>
            <person name="Selles B."/>
            <person name="Shapiro H."/>
            <person name="Tangay P."/>
            <person name="Tuskan G."/>
            <person name="Henrissat B."/>
            <person name="Van de Peer Y."/>
            <person name="Rouze P."/>
            <person name="Schein J."/>
            <person name="Ellis J."/>
            <person name="Dodds P."/>
            <person name="Zhong S."/>
            <person name="Hamelin R."/>
            <person name="Grigoriev I."/>
            <person name="Szabo L."/>
            <person name="Martin F."/>
        </authorList>
    </citation>
    <scope>NUCLEOTIDE SEQUENCE</scope>
    <source>
        <strain evidence="3">98AG31</strain>
    </source>
</reference>
<dbReference type="KEGG" id="mlr:MELLADRAFT_124463"/>
<proteinExistence type="predicted"/>